<evidence type="ECO:0000313" key="3">
    <source>
        <dbReference type="Proteomes" id="UP000323439"/>
    </source>
</evidence>
<feature type="domain" description="Gamma-glutamylcyclotransferase AIG2-like" evidence="1">
    <location>
        <begin position="196"/>
        <end position="301"/>
    </location>
</feature>
<dbReference type="EMBL" id="FMXB01000004">
    <property type="protein sequence ID" value="SDA45131.1"/>
    <property type="molecule type" value="Genomic_DNA"/>
</dbReference>
<reference evidence="2 3" key="1">
    <citation type="submission" date="2016-10" db="EMBL/GenBank/DDBJ databases">
        <authorList>
            <person name="Varghese N."/>
            <person name="Submissions S."/>
        </authorList>
    </citation>
    <scope>NUCLEOTIDE SEQUENCE [LARGE SCALE GENOMIC DNA]</scope>
    <source>
        <strain evidence="2 3">DSM 16643</strain>
    </source>
</reference>
<accession>A0A1G5VGT9</accession>
<proteinExistence type="predicted"/>
<dbReference type="InterPro" id="IPR013024">
    <property type="entry name" value="GGCT-like"/>
</dbReference>
<evidence type="ECO:0000259" key="1">
    <source>
        <dbReference type="Pfam" id="PF06094"/>
    </source>
</evidence>
<dbReference type="GO" id="GO:0016740">
    <property type="term" value="F:transferase activity"/>
    <property type="evidence" value="ECO:0007669"/>
    <property type="project" value="UniProtKB-KW"/>
</dbReference>
<name>A0A1G5VGT9_9EURY</name>
<keyword evidence="2" id="KW-0808">Transferase</keyword>
<dbReference type="AlphaFoldDB" id="A0A1G5VGT9"/>
<organism evidence="2 3">
    <name type="scientific">Methanobrevibacter millerae</name>
    <dbReference type="NCBI Taxonomy" id="230361"/>
    <lineage>
        <taxon>Archaea</taxon>
        <taxon>Methanobacteriati</taxon>
        <taxon>Methanobacteriota</taxon>
        <taxon>Methanomada group</taxon>
        <taxon>Methanobacteria</taxon>
        <taxon>Methanobacteriales</taxon>
        <taxon>Methanobacteriaceae</taxon>
        <taxon>Methanobrevibacter</taxon>
    </lineage>
</organism>
<gene>
    <name evidence="2" type="ORF">SAMN02910315_00600</name>
</gene>
<dbReference type="RefSeq" id="WP_149731231.1">
    <property type="nucleotide sequence ID" value="NZ_FMXB01000004.1"/>
</dbReference>
<dbReference type="OrthoDB" id="100169at2157"/>
<dbReference type="Pfam" id="PF06094">
    <property type="entry name" value="GGACT"/>
    <property type="match status" value="1"/>
</dbReference>
<protein>
    <submittedName>
        <fullName evidence="2">Uncharacterized conserved protein YtfP, gamma-glutamylcyclotransferase (GGCT)/AIG2-like family</fullName>
    </submittedName>
</protein>
<keyword evidence="3" id="KW-1185">Reference proteome</keyword>
<dbReference type="InterPro" id="IPR009288">
    <property type="entry name" value="AIG2-like_dom"/>
</dbReference>
<sequence length="475" mass="54810">MKILRLNKQNEPDIDELFRMLSDLEGFLDEDVNINDELWNQNFQTVLDFQDPDGSFNLLNFIDMPSDARVDFYYMPTYVCTAVLMKTYLTDSSRFNTKEKSALSKGLKMSCCRNLSGHGYGGFKGQIEALNIFMKGGVREFIDLFPDFCPKFSEMIRRIISSFRDMESQGKFFGSWGESYETEIKAINEYFSNRNVFVYGTLMKGEGNARYLQNSAFLCTAVITGYQMYDVGWYPAIVSGDNLITGELYRVPIKDMPAIDMLEGEGTLYIKKCERVTDSKGNTTFAFVYIYNEDVSNLKKIDSWKEYVWYVSYGSNMLRERFMCYIKGGSYEGSRYRDPCDDTSLPIAVKTVEIPYDMYFGNESGSWENGGVSFIDTTKKGKALGVAYLITKKQFKHVREQENGGHFPGNGKWYTDIIDLGEMDGFEVKTITNKIFRRYNKPCDAYWDTLIKGIKENWPDMSDEDITDYLINCIR</sequence>
<dbReference type="CDD" id="cd06661">
    <property type="entry name" value="GGCT_like"/>
    <property type="match status" value="1"/>
</dbReference>
<dbReference type="SUPFAM" id="SSF110857">
    <property type="entry name" value="Gamma-glutamyl cyclotransferase-like"/>
    <property type="match status" value="1"/>
</dbReference>
<dbReference type="Proteomes" id="UP000323439">
    <property type="component" value="Unassembled WGS sequence"/>
</dbReference>
<dbReference type="Gene3D" id="3.10.490.10">
    <property type="entry name" value="Gamma-glutamyl cyclotransferase-like"/>
    <property type="match status" value="2"/>
</dbReference>
<dbReference type="InterPro" id="IPR036568">
    <property type="entry name" value="GGCT-like_sf"/>
</dbReference>
<evidence type="ECO:0000313" key="2">
    <source>
        <dbReference type="EMBL" id="SDA45131.1"/>
    </source>
</evidence>